<keyword evidence="3" id="KW-1185">Reference proteome</keyword>
<feature type="compositionally biased region" description="Basic residues" evidence="1">
    <location>
        <begin position="257"/>
        <end position="287"/>
    </location>
</feature>
<protein>
    <submittedName>
        <fullName evidence="2">Uncharacterized protein</fullName>
    </submittedName>
</protein>
<comment type="caution">
    <text evidence="2">The sequence shown here is derived from an EMBL/GenBank/DDBJ whole genome shotgun (WGS) entry which is preliminary data.</text>
</comment>
<accession>A0ABQ3X3J4</accession>
<evidence type="ECO:0000256" key="1">
    <source>
        <dbReference type="SAM" id="MobiDB-lite"/>
    </source>
</evidence>
<evidence type="ECO:0000313" key="3">
    <source>
        <dbReference type="Proteomes" id="UP000612282"/>
    </source>
</evidence>
<proteinExistence type="predicted"/>
<feature type="region of interest" description="Disordered" evidence="1">
    <location>
        <begin position="223"/>
        <end position="287"/>
    </location>
</feature>
<evidence type="ECO:0000313" key="2">
    <source>
        <dbReference type="EMBL" id="GID52980.1"/>
    </source>
</evidence>
<gene>
    <name evidence="2" type="ORF">Aco03nite_013840</name>
</gene>
<name>A0ABQ3X3J4_9ACTN</name>
<feature type="compositionally biased region" description="Basic residues" evidence="1">
    <location>
        <begin position="223"/>
        <end position="235"/>
    </location>
</feature>
<dbReference type="EMBL" id="BOMG01000026">
    <property type="protein sequence ID" value="GID52980.1"/>
    <property type="molecule type" value="Genomic_DNA"/>
</dbReference>
<reference evidence="2 3" key="1">
    <citation type="submission" date="2021-01" db="EMBL/GenBank/DDBJ databases">
        <title>Whole genome shotgun sequence of Actinoplanes couchii NBRC 106145.</title>
        <authorList>
            <person name="Komaki H."/>
            <person name="Tamura T."/>
        </authorList>
    </citation>
    <scope>NUCLEOTIDE SEQUENCE [LARGE SCALE GENOMIC DNA]</scope>
    <source>
        <strain evidence="2 3">NBRC 106145</strain>
    </source>
</reference>
<sequence>MTSGPFTGSRVIRRRLLTRVPLVGGRRMPVGPHLILRGGRHCHSDRSATRTGVVPVLRAVLVVPVLRGLMARLVVGGRVLTGARCIRVRTVGLVPGGPFLVGRIAGISVGRFRPAASTGLWRLLLRAVIRPDGPTRTPATRAVLDRTSTDSPEPTSTGGPARTVPRRIAPARTSTDARIRINRAVLISTSRVAPTRTSRVARIRINRAVRIRTSRVALIRTGKVARRRGRSRRPVRPMVPPVRPPPRRSQGVDRARAVPRIRRSICARHRRTGTRPHPPARPHNRPG</sequence>
<dbReference type="Proteomes" id="UP000612282">
    <property type="component" value="Unassembled WGS sequence"/>
</dbReference>
<organism evidence="2 3">
    <name type="scientific">Actinoplanes couchii</name>
    <dbReference type="NCBI Taxonomy" id="403638"/>
    <lineage>
        <taxon>Bacteria</taxon>
        <taxon>Bacillati</taxon>
        <taxon>Actinomycetota</taxon>
        <taxon>Actinomycetes</taxon>
        <taxon>Micromonosporales</taxon>
        <taxon>Micromonosporaceae</taxon>
        <taxon>Actinoplanes</taxon>
    </lineage>
</organism>
<feature type="region of interest" description="Disordered" evidence="1">
    <location>
        <begin position="145"/>
        <end position="165"/>
    </location>
</feature>
<feature type="compositionally biased region" description="Polar residues" evidence="1">
    <location>
        <begin position="149"/>
        <end position="158"/>
    </location>
</feature>